<comment type="caution">
    <text evidence="1">The sequence shown here is derived from an EMBL/GenBank/DDBJ whole genome shotgun (WGS) entry which is preliminary data.</text>
</comment>
<sequence length="30" mass="3718">MTRRKIQIKKIDNTTARQCNWKVFRVLKLK</sequence>
<feature type="non-terminal residue" evidence="1">
    <location>
        <position position="1"/>
    </location>
</feature>
<reference evidence="1" key="2">
    <citation type="journal article" date="2023" name="Int. J. Mol. Sci.">
        <title>De Novo Assembly and Annotation of 11 Diverse Shrub Willow (Salix) Genomes Reveals Novel Gene Organization in Sex-Linked Regions.</title>
        <authorList>
            <person name="Hyden B."/>
            <person name="Feng K."/>
            <person name="Yates T.B."/>
            <person name="Jawdy S."/>
            <person name="Cereghino C."/>
            <person name="Smart L.B."/>
            <person name="Muchero W."/>
        </authorList>
    </citation>
    <scope>NUCLEOTIDE SEQUENCE</scope>
    <source>
        <tissue evidence="1">Shoot tip</tissue>
    </source>
</reference>
<dbReference type="EMBL" id="JAPFFM010000018">
    <property type="protein sequence ID" value="KAJ6691088.1"/>
    <property type="molecule type" value="Genomic_DNA"/>
</dbReference>
<name>A0A9Q0PML5_9ROSI</name>
<evidence type="ECO:0000313" key="1">
    <source>
        <dbReference type="EMBL" id="KAJ6691088.1"/>
    </source>
</evidence>
<evidence type="ECO:0000313" key="2">
    <source>
        <dbReference type="Proteomes" id="UP001151752"/>
    </source>
</evidence>
<organism evidence="1 2">
    <name type="scientific">Salix koriyanagi</name>
    <dbReference type="NCBI Taxonomy" id="2511006"/>
    <lineage>
        <taxon>Eukaryota</taxon>
        <taxon>Viridiplantae</taxon>
        <taxon>Streptophyta</taxon>
        <taxon>Embryophyta</taxon>
        <taxon>Tracheophyta</taxon>
        <taxon>Spermatophyta</taxon>
        <taxon>Magnoliopsida</taxon>
        <taxon>eudicotyledons</taxon>
        <taxon>Gunneridae</taxon>
        <taxon>Pentapetalae</taxon>
        <taxon>rosids</taxon>
        <taxon>fabids</taxon>
        <taxon>Malpighiales</taxon>
        <taxon>Salicaceae</taxon>
        <taxon>Saliceae</taxon>
        <taxon>Salix</taxon>
    </lineage>
</organism>
<gene>
    <name evidence="1" type="ORF">OIU74_015722</name>
</gene>
<accession>A0A9Q0PML5</accession>
<keyword evidence="2" id="KW-1185">Reference proteome</keyword>
<reference evidence="1" key="1">
    <citation type="submission" date="2022-11" db="EMBL/GenBank/DDBJ databases">
        <authorList>
            <person name="Hyden B.L."/>
            <person name="Feng K."/>
            <person name="Yates T."/>
            <person name="Jawdy S."/>
            <person name="Smart L.B."/>
            <person name="Muchero W."/>
        </authorList>
    </citation>
    <scope>NUCLEOTIDE SEQUENCE</scope>
    <source>
        <tissue evidence="1">Shoot tip</tissue>
    </source>
</reference>
<protein>
    <submittedName>
        <fullName evidence="1">Uncharacterized protein</fullName>
    </submittedName>
</protein>
<dbReference type="Proteomes" id="UP001151752">
    <property type="component" value="Chromosome 17"/>
</dbReference>
<proteinExistence type="predicted"/>
<dbReference type="AlphaFoldDB" id="A0A9Q0PML5"/>